<proteinExistence type="predicted"/>
<comment type="caution">
    <text evidence="2">The sequence shown here is derived from an EMBL/GenBank/DDBJ whole genome shotgun (WGS) entry which is preliminary data.</text>
</comment>
<dbReference type="InterPro" id="IPR023606">
    <property type="entry name" value="CoA-Trfase_III_dom_1_sf"/>
</dbReference>
<evidence type="ECO:0000313" key="3">
    <source>
        <dbReference type="Proteomes" id="UP000294225"/>
    </source>
</evidence>
<dbReference type="AlphaFoldDB" id="A0A4R0I9J6"/>
<name>A0A4R0I9J6_9ACTN</name>
<dbReference type="Proteomes" id="UP000294225">
    <property type="component" value="Unassembled WGS sequence"/>
</dbReference>
<dbReference type="GO" id="GO:0008410">
    <property type="term" value="F:CoA-transferase activity"/>
    <property type="evidence" value="ECO:0007669"/>
    <property type="project" value="TreeGrafter"/>
</dbReference>
<reference evidence="2 3" key="1">
    <citation type="submission" date="2019-02" db="EMBL/GenBank/DDBJ databases">
        <title>Kribbella capetownensis sp. nov. and Kribbella speibonae sp. nov., isolated from soil.</title>
        <authorList>
            <person name="Curtis S.M."/>
            <person name="Norton I."/>
            <person name="Everest G.J."/>
            <person name="Meyers P.R."/>
        </authorList>
    </citation>
    <scope>NUCLEOTIDE SEQUENCE [LARGE SCALE GENOMIC DNA]</scope>
    <source>
        <strain evidence="2 3">YM55</strain>
    </source>
</reference>
<protein>
    <submittedName>
        <fullName evidence="2">CoA transferase</fullName>
    </submittedName>
</protein>
<dbReference type="RefSeq" id="WP_131500367.1">
    <property type="nucleotide sequence ID" value="NZ_SJKC01000010.1"/>
</dbReference>
<dbReference type="PANTHER" id="PTHR48207:SF3">
    <property type="entry name" value="SUCCINATE--HYDROXYMETHYLGLUTARATE COA-TRANSFERASE"/>
    <property type="match status" value="1"/>
</dbReference>
<dbReference type="Pfam" id="PF02515">
    <property type="entry name" value="CoA_transf_3"/>
    <property type="match status" value="3"/>
</dbReference>
<accession>A0A4R0I9J6</accession>
<dbReference type="InterPro" id="IPR050483">
    <property type="entry name" value="CoA-transferase_III_domain"/>
</dbReference>
<sequence>MSRLRVLDLTDDLARSTGRLFVGMGADVIRIERERTTDRADRLHWHAGQRVLRSPDDAVLDVVLNRLLPGADVVLESGPLDQLRTLKRRGPAWQHVAHVVVTPFGTWGPCKSWRADDLVATAAGGMAWLGGTPGEAPEPPPREQAGQLAGTHAAIAAMLALIAKQHTGVGQLAEISVQEVVAATLETGAIAWIHAGTIPGRTSGVYGHVAHRVFAAKDGYLAGGYSGPNRMWDDLLAWMADDGAAADLTEERWQDAAYRWEHRPYVDEVVGAFVARHTAEEIAAGARDRGLPWATVAAPPDVLANPQLLDRQFFLDIDTASGPVQDVGFPFGRRPARLREPQDVDATVRWLDREPTAPPSRRTTRGAALDGVRVLDLTWVLAGPYATKLLAEHGADIIKVESMHRQDPTRFAPSMRLRPDATYDDSGYFLNFNRNKRSLALNLRTPRGQELLRRLASTVDVVIENFSPGVLDRWGLGYQHLREINPNVVLVSMAGVGQTGPWRKAVTFADTLAAMSGLTYETGRPPQGLTFGLGDMVAANAAALATLDLLHQGVGGHVDLSQLEAMAAHLGPAVLEPHQLRDGSRILRTAGDDRWIAIGAVPDDALAATIGTTVSDLADYVAQQDADTLAARLQALNIPAYPVRDGRDLVEHDPQLAAGNFYQLLDHPIAGPVLHEGMTAHLHSTPGGLRHPAPLLGQHTDELLTELLHFTPEQLADLHDEGVLE</sequence>
<dbReference type="InterPro" id="IPR003673">
    <property type="entry name" value="CoA-Trfase_fam_III"/>
</dbReference>
<dbReference type="Gene3D" id="3.30.1540.10">
    <property type="entry name" value="formyl-coa transferase, domain 3"/>
    <property type="match status" value="1"/>
</dbReference>
<organism evidence="2 3">
    <name type="scientific">Kribbella speibonae</name>
    <dbReference type="NCBI Taxonomy" id="1572660"/>
    <lineage>
        <taxon>Bacteria</taxon>
        <taxon>Bacillati</taxon>
        <taxon>Actinomycetota</taxon>
        <taxon>Actinomycetes</taxon>
        <taxon>Propionibacteriales</taxon>
        <taxon>Kribbellaceae</taxon>
        <taxon>Kribbella</taxon>
    </lineage>
</organism>
<evidence type="ECO:0000256" key="1">
    <source>
        <dbReference type="ARBA" id="ARBA00022679"/>
    </source>
</evidence>
<gene>
    <name evidence="2" type="ORF">E0H92_42980</name>
</gene>
<dbReference type="Gene3D" id="3.40.50.10540">
    <property type="entry name" value="Crotonobetainyl-coa:carnitine coa-transferase, domain 1"/>
    <property type="match status" value="2"/>
</dbReference>
<dbReference type="PANTHER" id="PTHR48207">
    <property type="entry name" value="SUCCINATE--HYDROXYMETHYLGLUTARATE COA-TRANSFERASE"/>
    <property type="match status" value="1"/>
</dbReference>
<dbReference type="InterPro" id="IPR044855">
    <property type="entry name" value="CoA-Trfase_III_dom3_sf"/>
</dbReference>
<dbReference type="EMBL" id="SJKC01000010">
    <property type="protein sequence ID" value="TCC28949.1"/>
    <property type="molecule type" value="Genomic_DNA"/>
</dbReference>
<evidence type="ECO:0000313" key="2">
    <source>
        <dbReference type="EMBL" id="TCC28949.1"/>
    </source>
</evidence>
<dbReference type="SUPFAM" id="SSF89796">
    <property type="entry name" value="CoA-transferase family III (CaiB/BaiF)"/>
    <property type="match status" value="2"/>
</dbReference>
<keyword evidence="1 2" id="KW-0808">Transferase</keyword>